<protein>
    <recommendedName>
        <fullName evidence="4">RNA polymerase I-specific transcription initiation factor RRN11</fullName>
    </recommendedName>
</protein>
<feature type="compositionally biased region" description="Acidic residues" evidence="1">
    <location>
        <begin position="76"/>
        <end position="94"/>
    </location>
</feature>
<dbReference type="OrthoDB" id="2159786at2759"/>
<evidence type="ECO:0000256" key="1">
    <source>
        <dbReference type="SAM" id="MobiDB-lite"/>
    </source>
</evidence>
<sequence length="401" mass="47885">MFEVPTIDSTKRSVVNFKKLRYQYMNHMYERNRYNKNGQGLPTPVSSENEMNASEDEVSHKRVRKRWRRIVGESVSSDEEEEEEEEDEQEQEGDEEKKYFSRYDKPEDSFERWASNTKHRKSINRKMMSYKKYNKLTKYSRKKIQVPLIRSNRKLQENFLSVIDGYELIDDNINLKENFTMVNVKLLTDLMYESIFKENWKIAYRCFTLLIRLPKTSIRKIWNLGSMIIENLEGINKTIEFLKLFNNIHSRYKKKIFNQTVNYREAPVFNDGSRNKTPIYIKTLLWKEITTTSTSSRTSSNYNELIEYLSELTLIPPFMEDSEIWYIYGIVHLQRANELSMNLEHYIDNSSSSKDIANNEVVQNIKLAQKFLKKAKELSKIEVPERQITLMIKNIEGRMIH</sequence>
<dbReference type="RefSeq" id="XP_001645273.1">
    <property type="nucleotide sequence ID" value="XM_001645223.1"/>
</dbReference>
<dbReference type="GO" id="GO:0070860">
    <property type="term" value="C:RNA polymerase I core factor complex"/>
    <property type="evidence" value="ECO:0007669"/>
    <property type="project" value="EnsemblFungi"/>
</dbReference>
<dbReference type="PhylomeDB" id="A7TJV3"/>
<feature type="region of interest" description="Disordered" evidence="1">
    <location>
        <begin position="33"/>
        <end position="59"/>
    </location>
</feature>
<dbReference type="GO" id="GO:0001181">
    <property type="term" value="F:RNA polymerase I general transcription initiation factor activity"/>
    <property type="evidence" value="ECO:0007669"/>
    <property type="project" value="InterPro"/>
</dbReference>
<gene>
    <name evidence="2" type="ORF">Kpol_1037p11</name>
</gene>
<dbReference type="PANTHER" id="PTHR28244">
    <property type="entry name" value="RNA POLYMERASE I-SPECIFIC TRANSCRIPTION INITIATION FACTOR RRN11"/>
    <property type="match status" value="1"/>
</dbReference>
<feature type="compositionally biased region" description="Polar residues" evidence="1">
    <location>
        <begin position="35"/>
        <end position="52"/>
    </location>
</feature>
<dbReference type="GO" id="GO:0042790">
    <property type="term" value="P:nucleolar large rRNA transcription by RNA polymerase I"/>
    <property type="evidence" value="ECO:0007669"/>
    <property type="project" value="EnsemblFungi"/>
</dbReference>
<dbReference type="InterPro" id="IPR053029">
    <property type="entry name" value="RNA_pol_I-specific_init_factor"/>
</dbReference>
<dbReference type="eggNOG" id="ENOG502R1IK">
    <property type="taxonomic scope" value="Eukaryota"/>
</dbReference>
<dbReference type="EMBL" id="DS480404">
    <property type="protein sequence ID" value="EDO17415.1"/>
    <property type="molecule type" value="Genomic_DNA"/>
</dbReference>
<dbReference type="Proteomes" id="UP000000267">
    <property type="component" value="Unassembled WGS sequence"/>
</dbReference>
<evidence type="ECO:0008006" key="4">
    <source>
        <dbReference type="Google" id="ProtNLM"/>
    </source>
</evidence>
<keyword evidence="3" id="KW-1185">Reference proteome</keyword>
<feature type="region of interest" description="Disordered" evidence="1">
    <location>
        <begin position="73"/>
        <end position="101"/>
    </location>
</feature>
<dbReference type="STRING" id="436907.A7TJV3"/>
<dbReference type="OMA" id="EVWFIYA"/>
<dbReference type="GO" id="GO:0001164">
    <property type="term" value="F:RNA polymerase I core promoter sequence-specific DNA binding"/>
    <property type="evidence" value="ECO:0007669"/>
    <property type="project" value="EnsemblFungi"/>
</dbReference>
<dbReference type="GO" id="GO:0017025">
    <property type="term" value="F:TBP-class protein binding"/>
    <property type="evidence" value="ECO:0007669"/>
    <property type="project" value="EnsemblFungi"/>
</dbReference>
<dbReference type="InParanoid" id="A7TJV3"/>
<evidence type="ECO:0000313" key="3">
    <source>
        <dbReference type="Proteomes" id="UP000000267"/>
    </source>
</evidence>
<dbReference type="Pfam" id="PF04090">
    <property type="entry name" value="Rrn11"/>
    <property type="match status" value="1"/>
</dbReference>
<evidence type="ECO:0000313" key="2">
    <source>
        <dbReference type="EMBL" id="EDO17415.1"/>
    </source>
</evidence>
<accession>A7TJV3</accession>
<dbReference type="AlphaFoldDB" id="A7TJV3"/>
<reference evidence="2 3" key="1">
    <citation type="journal article" date="2007" name="Proc. Natl. Acad. Sci. U.S.A.">
        <title>Independent sorting-out of thousands of duplicated gene pairs in two yeast species descended from a whole-genome duplication.</title>
        <authorList>
            <person name="Scannell D.R."/>
            <person name="Frank A.C."/>
            <person name="Conant G.C."/>
            <person name="Byrne K.P."/>
            <person name="Woolfit M."/>
            <person name="Wolfe K.H."/>
        </authorList>
    </citation>
    <scope>NUCLEOTIDE SEQUENCE [LARGE SCALE GENOMIC DNA]</scope>
    <source>
        <strain evidence="3">ATCC 22028 / DSM 70294 / BCRC 21397 / CBS 2163 / NBRC 10782 / NRRL Y-8283 / UCD 57-17</strain>
    </source>
</reference>
<dbReference type="PANTHER" id="PTHR28244:SF1">
    <property type="entry name" value="RNA POLYMERASE I-SPECIFIC TRANSCRIPTION INITIATION FACTOR RRN11"/>
    <property type="match status" value="1"/>
</dbReference>
<proteinExistence type="predicted"/>
<dbReference type="FunCoup" id="A7TJV3">
    <property type="interactions" value="93"/>
</dbReference>
<dbReference type="HOGENOM" id="CLU_034126_0_0_1"/>
<dbReference type="KEGG" id="vpo:Kpol_1037p11"/>
<organism evidence="3">
    <name type="scientific">Vanderwaltozyma polyspora (strain ATCC 22028 / DSM 70294 / BCRC 21397 / CBS 2163 / NBRC 10782 / NRRL Y-8283 / UCD 57-17)</name>
    <name type="common">Kluyveromyces polysporus</name>
    <dbReference type="NCBI Taxonomy" id="436907"/>
    <lineage>
        <taxon>Eukaryota</taxon>
        <taxon>Fungi</taxon>
        <taxon>Dikarya</taxon>
        <taxon>Ascomycota</taxon>
        <taxon>Saccharomycotina</taxon>
        <taxon>Saccharomycetes</taxon>
        <taxon>Saccharomycetales</taxon>
        <taxon>Saccharomycetaceae</taxon>
        <taxon>Vanderwaltozyma</taxon>
    </lineage>
</organism>
<dbReference type="InterPro" id="IPR007224">
    <property type="entry name" value="TIF_Rrn11"/>
</dbReference>
<name>A7TJV3_VANPO</name>
<dbReference type="GeneID" id="5545632"/>